<sequence length="226" mass="24220">MRIALMLAGAGLTGKLPAPGQLVSRGVASLGVSDQIHDLSSQLRGEVLTAARTAAMTAATSRVDALNDRLQGVVPTEEVGRTAGSAARNLSSATGVLNGRRRRGADDGDAAEDSYDDNYDDESYEDTYDDDRLDADEEDLDGEDLEEDLDDDDADLDDDDADLDGEDADEELDDEPRRRATRRVASSRGVTRRTRRAPSDSNGQAPGASSRRGRTAAKRAPVRRGR</sequence>
<protein>
    <submittedName>
        <fullName evidence="2">Uncharacterized protein</fullName>
    </submittedName>
</protein>
<name>A0A439DYP8_9MYCO</name>
<dbReference type="Proteomes" id="UP000287177">
    <property type="component" value="Unassembled WGS sequence"/>
</dbReference>
<comment type="caution">
    <text evidence="2">The sequence shown here is derived from an EMBL/GenBank/DDBJ whole genome shotgun (WGS) entry which is preliminary data.</text>
</comment>
<dbReference type="RefSeq" id="WP_164890019.1">
    <property type="nucleotide sequence ID" value="NZ_ATDN01000003.1"/>
</dbReference>
<accession>A0A439DYP8</accession>
<keyword evidence="3" id="KW-1185">Reference proteome</keyword>
<feature type="region of interest" description="Disordered" evidence="1">
    <location>
        <begin position="98"/>
        <end position="226"/>
    </location>
</feature>
<dbReference type="AlphaFoldDB" id="A0A439DYP8"/>
<feature type="compositionally biased region" description="Acidic residues" evidence="1">
    <location>
        <begin position="107"/>
        <end position="174"/>
    </location>
</feature>
<dbReference type="EMBL" id="ATDN01000003">
    <property type="protein sequence ID" value="RWA22812.1"/>
    <property type="molecule type" value="Genomic_DNA"/>
</dbReference>
<gene>
    <name evidence="2" type="ORF">MELE44368_11360</name>
</gene>
<evidence type="ECO:0000256" key="1">
    <source>
        <dbReference type="SAM" id="MobiDB-lite"/>
    </source>
</evidence>
<evidence type="ECO:0000313" key="2">
    <source>
        <dbReference type="EMBL" id="RWA22812.1"/>
    </source>
</evidence>
<proteinExistence type="predicted"/>
<organism evidence="2 3">
    <name type="scientific">Mycolicibacterium elephantis DSM 44368</name>
    <dbReference type="NCBI Taxonomy" id="1335622"/>
    <lineage>
        <taxon>Bacteria</taxon>
        <taxon>Bacillati</taxon>
        <taxon>Actinomycetota</taxon>
        <taxon>Actinomycetes</taxon>
        <taxon>Mycobacteriales</taxon>
        <taxon>Mycobacteriaceae</taxon>
        <taxon>Mycolicibacterium</taxon>
    </lineage>
</organism>
<feature type="compositionally biased region" description="Basic residues" evidence="1">
    <location>
        <begin position="211"/>
        <end position="226"/>
    </location>
</feature>
<evidence type="ECO:0000313" key="3">
    <source>
        <dbReference type="Proteomes" id="UP000287177"/>
    </source>
</evidence>
<reference evidence="2 3" key="1">
    <citation type="submission" date="2013-06" db="EMBL/GenBank/DDBJ databases">
        <title>The draft sequence of the Mycobacterium elephantis genome.</title>
        <authorList>
            <person name="Pettersson F.B."/>
            <person name="Das S."/>
            <person name="Dasgupta S."/>
            <person name="Bhattacharya A."/>
            <person name="Kirsebom L.A."/>
        </authorList>
    </citation>
    <scope>NUCLEOTIDE SEQUENCE [LARGE SCALE GENOMIC DNA]</scope>
    <source>
        <strain evidence="2 3">DSM 44368</strain>
    </source>
</reference>